<comment type="caution">
    <text evidence="2">The sequence shown here is derived from an EMBL/GenBank/DDBJ whole genome shotgun (WGS) entry which is preliminary data.</text>
</comment>
<accession>A0AAW0KGV7</accession>
<name>A0AAW0KGV7_QUESU</name>
<protein>
    <submittedName>
        <fullName evidence="2">Uncharacterized protein</fullName>
    </submittedName>
</protein>
<evidence type="ECO:0000313" key="3">
    <source>
        <dbReference type="Proteomes" id="UP000237347"/>
    </source>
</evidence>
<evidence type="ECO:0000313" key="2">
    <source>
        <dbReference type="EMBL" id="KAK7837796.1"/>
    </source>
</evidence>
<feature type="chain" id="PRO_5043384861" evidence="1">
    <location>
        <begin position="18"/>
        <end position="149"/>
    </location>
</feature>
<keyword evidence="3" id="KW-1185">Reference proteome</keyword>
<gene>
    <name evidence="2" type="ORF">CFP56_020773</name>
</gene>
<proteinExistence type="predicted"/>
<evidence type="ECO:0000256" key="1">
    <source>
        <dbReference type="SAM" id="SignalP"/>
    </source>
</evidence>
<sequence length="149" mass="16725">MGFIFYNILFLISWVSSDFLRSRIRLGSLEQIQEEGRRWFRKNGAQSRPPSRPKWSSISAFAPISASVSAKMELNLGLCPGLGLRLGQNEARSRPLPGNLRKLKIFILHSNGFCGAIVGPNFNITFYELRIFDISCNNLTGCLQTSSKI</sequence>
<dbReference type="AlphaFoldDB" id="A0AAW0KGV7"/>
<dbReference type="Proteomes" id="UP000237347">
    <property type="component" value="Unassembled WGS sequence"/>
</dbReference>
<dbReference type="EMBL" id="PKMF04000321">
    <property type="protein sequence ID" value="KAK7837796.1"/>
    <property type="molecule type" value="Genomic_DNA"/>
</dbReference>
<keyword evidence="1" id="KW-0732">Signal</keyword>
<organism evidence="2 3">
    <name type="scientific">Quercus suber</name>
    <name type="common">Cork oak</name>
    <dbReference type="NCBI Taxonomy" id="58331"/>
    <lineage>
        <taxon>Eukaryota</taxon>
        <taxon>Viridiplantae</taxon>
        <taxon>Streptophyta</taxon>
        <taxon>Embryophyta</taxon>
        <taxon>Tracheophyta</taxon>
        <taxon>Spermatophyta</taxon>
        <taxon>Magnoliopsida</taxon>
        <taxon>eudicotyledons</taxon>
        <taxon>Gunneridae</taxon>
        <taxon>Pentapetalae</taxon>
        <taxon>rosids</taxon>
        <taxon>fabids</taxon>
        <taxon>Fagales</taxon>
        <taxon>Fagaceae</taxon>
        <taxon>Quercus</taxon>
    </lineage>
</organism>
<feature type="signal peptide" evidence="1">
    <location>
        <begin position="1"/>
        <end position="17"/>
    </location>
</feature>
<reference evidence="2 3" key="1">
    <citation type="journal article" date="2018" name="Sci. Data">
        <title>The draft genome sequence of cork oak.</title>
        <authorList>
            <person name="Ramos A.M."/>
            <person name="Usie A."/>
            <person name="Barbosa P."/>
            <person name="Barros P.M."/>
            <person name="Capote T."/>
            <person name="Chaves I."/>
            <person name="Simoes F."/>
            <person name="Abreu I."/>
            <person name="Carrasquinho I."/>
            <person name="Faro C."/>
            <person name="Guimaraes J.B."/>
            <person name="Mendonca D."/>
            <person name="Nobrega F."/>
            <person name="Rodrigues L."/>
            <person name="Saibo N.J.M."/>
            <person name="Varela M.C."/>
            <person name="Egas C."/>
            <person name="Matos J."/>
            <person name="Miguel C.M."/>
            <person name="Oliveira M.M."/>
            <person name="Ricardo C.P."/>
            <person name="Goncalves S."/>
        </authorList>
    </citation>
    <scope>NUCLEOTIDE SEQUENCE [LARGE SCALE GENOMIC DNA]</scope>
    <source>
        <strain evidence="3">cv. HL8</strain>
    </source>
</reference>